<dbReference type="Proteomes" id="UP001548590">
    <property type="component" value="Unassembled WGS sequence"/>
</dbReference>
<sequence length="50" mass="5124">MASDTLKPASLDPALLARRLARLGGGLRLIDASRYHALLAGALLPASTAP</sequence>
<accession>A0ABV2CNF0</accession>
<evidence type="ECO:0000313" key="1">
    <source>
        <dbReference type="EMBL" id="MET1489429.1"/>
    </source>
</evidence>
<protein>
    <submittedName>
        <fullName evidence="1">Uncharacterized protein</fullName>
    </submittedName>
</protein>
<dbReference type="RefSeq" id="WP_385917497.1">
    <property type="nucleotide sequence ID" value="NZ_JBHRXU010000001.1"/>
</dbReference>
<comment type="caution">
    <text evidence="1">The sequence shown here is derived from an EMBL/GenBank/DDBJ whole genome shotgun (WGS) entry which is preliminary data.</text>
</comment>
<name>A0ABV2CNF0_9RHOO</name>
<dbReference type="EMBL" id="JBEWLZ010000003">
    <property type="protein sequence ID" value="MET1489429.1"/>
    <property type="molecule type" value="Genomic_DNA"/>
</dbReference>
<reference evidence="1 2" key="1">
    <citation type="submission" date="2024-07" db="EMBL/GenBank/DDBJ databases">
        <title>Uliginosibacterium paludis KCTC:42655.</title>
        <authorList>
            <person name="Kim M.K."/>
        </authorList>
    </citation>
    <scope>NUCLEOTIDE SEQUENCE [LARGE SCALE GENOMIC DNA]</scope>
    <source>
        <strain evidence="1 2">KCTC 42655</strain>
    </source>
</reference>
<organism evidence="1 2">
    <name type="scientific">Uliginosibacterium paludis</name>
    <dbReference type="NCBI Taxonomy" id="1615952"/>
    <lineage>
        <taxon>Bacteria</taxon>
        <taxon>Pseudomonadati</taxon>
        <taxon>Pseudomonadota</taxon>
        <taxon>Betaproteobacteria</taxon>
        <taxon>Rhodocyclales</taxon>
        <taxon>Zoogloeaceae</taxon>
        <taxon>Uliginosibacterium</taxon>
    </lineage>
</organism>
<gene>
    <name evidence="1" type="ORF">ABVT11_06290</name>
</gene>
<keyword evidence="2" id="KW-1185">Reference proteome</keyword>
<evidence type="ECO:0000313" key="2">
    <source>
        <dbReference type="Proteomes" id="UP001548590"/>
    </source>
</evidence>
<proteinExistence type="predicted"/>